<dbReference type="EMBL" id="CP060785">
    <property type="protein sequence ID" value="QNP54321.1"/>
    <property type="molecule type" value="Genomic_DNA"/>
</dbReference>
<evidence type="ECO:0000313" key="3">
    <source>
        <dbReference type="Proteomes" id="UP000516093"/>
    </source>
</evidence>
<geneLocation type="plasmid" evidence="2 3">
    <name>p_unnamed1</name>
</geneLocation>
<keyword evidence="3" id="KW-1185">Reference proteome</keyword>
<keyword evidence="2" id="KW-0614">Plasmid</keyword>
<accession>A0A7H0H1A5</accession>
<organism evidence="2 3">
    <name type="scientific">Hymenobacter qilianensis</name>
    <dbReference type="NCBI Taxonomy" id="1385715"/>
    <lineage>
        <taxon>Bacteria</taxon>
        <taxon>Pseudomonadati</taxon>
        <taxon>Bacteroidota</taxon>
        <taxon>Cytophagia</taxon>
        <taxon>Cytophagales</taxon>
        <taxon>Hymenobacteraceae</taxon>
        <taxon>Hymenobacter</taxon>
    </lineage>
</organism>
<dbReference type="Proteomes" id="UP000516093">
    <property type="component" value="Plasmid p_unnamed1"/>
</dbReference>
<dbReference type="AlphaFoldDB" id="A0A7H0H1A5"/>
<feature type="region of interest" description="Disordered" evidence="1">
    <location>
        <begin position="129"/>
        <end position="167"/>
    </location>
</feature>
<evidence type="ECO:0000313" key="2">
    <source>
        <dbReference type="EMBL" id="QNP54321.1"/>
    </source>
</evidence>
<gene>
    <name evidence="2" type="ORF">H9L05_21055</name>
</gene>
<feature type="region of interest" description="Disordered" evidence="1">
    <location>
        <begin position="46"/>
        <end position="73"/>
    </location>
</feature>
<feature type="region of interest" description="Disordered" evidence="1">
    <location>
        <begin position="1"/>
        <end position="21"/>
    </location>
</feature>
<name>A0A7H0H1A5_9BACT</name>
<dbReference type="KEGG" id="hqi:H9L05_21055"/>
<proteinExistence type="predicted"/>
<evidence type="ECO:0000256" key="1">
    <source>
        <dbReference type="SAM" id="MobiDB-lite"/>
    </source>
</evidence>
<protein>
    <submittedName>
        <fullName evidence="2">Uncharacterized protein</fullName>
    </submittedName>
</protein>
<sequence>MHFRQRAGLADGKPRPALRPPEGLLVHHHAFHGVAHPGRHFPQRLLQGRGQGGRKGNALRHQPRRQRQDHGRGGVCVRGHALLHLNGYSLAGNQQPKLRNAGVQLQTFRRQPPRQGAAEHRCPAREAPIARRAGRLSQPVHALPGLVGRGPGTGLPKRGDTQLAQQL</sequence>
<reference evidence="2 3" key="1">
    <citation type="submission" date="2020-08" db="EMBL/GenBank/DDBJ databases">
        <title>Genome sequence of Hymenobacter qilianensis JCM 19763T.</title>
        <authorList>
            <person name="Hyun D.-W."/>
            <person name="Bae J.-W."/>
        </authorList>
    </citation>
    <scope>NUCLEOTIDE SEQUENCE [LARGE SCALE GENOMIC DNA]</scope>
    <source>
        <strain evidence="2 3">JCM 19763</strain>
        <plasmid evidence="2 3">p_unnamed1</plasmid>
    </source>
</reference>